<dbReference type="GO" id="GO:0008395">
    <property type="term" value="F:steroid hydroxylase activity"/>
    <property type="evidence" value="ECO:0007669"/>
    <property type="project" value="TreeGrafter"/>
</dbReference>
<dbReference type="EC" id="1.14.14.80" evidence="24"/>
<comment type="catalytic activity">
    <reaction evidence="22">
        <text>an omega-methyl-long-chain fatty acid + reduced [NADPH--hemoprotein reductase] + O2 = an omega-hydroxy-long-chain fatty acid + oxidized [NADPH--hemoprotein reductase] + H2O + H(+)</text>
        <dbReference type="Rhea" id="RHEA:56748"/>
        <dbReference type="Rhea" id="RHEA-COMP:11964"/>
        <dbReference type="Rhea" id="RHEA-COMP:11965"/>
        <dbReference type="ChEBI" id="CHEBI:15377"/>
        <dbReference type="ChEBI" id="CHEBI:15378"/>
        <dbReference type="ChEBI" id="CHEBI:15379"/>
        <dbReference type="ChEBI" id="CHEBI:57618"/>
        <dbReference type="ChEBI" id="CHEBI:58210"/>
        <dbReference type="ChEBI" id="CHEBI:140991"/>
        <dbReference type="ChEBI" id="CHEBI:140992"/>
        <dbReference type="EC" id="1.14.14.80"/>
    </reaction>
    <physiologicalReaction direction="left-to-right" evidence="22">
        <dbReference type="Rhea" id="RHEA:56749"/>
    </physiologicalReaction>
</comment>
<keyword evidence="6 27" id="KW-0349">Heme</keyword>
<evidence type="ECO:0000256" key="4">
    <source>
        <dbReference type="ARBA" id="ARBA00004477"/>
    </source>
</evidence>
<keyword evidence="14 27" id="KW-0408">Iron</keyword>
<evidence type="ECO:0000256" key="26">
    <source>
        <dbReference type="ARBA" id="ARBA00079181"/>
    </source>
</evidence>
<dbReference type="InterPro" id="IPR001128">
    <property type="entry name" value="Cyt_P450"/>
</dbReference>
<evidence type="ECO:0000256" key="10">
    <source>
        <dbReference type="ARBA" id="ARBA00022824"/>
    </source>
</evidence>
<evidence type="ECO:0000313" key="29">
    <source>
        <dbReference type="Proteomes" id="UP001286313"/>
    </source>
</evidence>
<evidence type="ECO:0000256" key="9">
    <source>
        <dbReference type="ARBA" id="ARBA00022792"/>
    </source>
</evidence>
<evidence type="ECO:0000256" key="18">
    <source>
        <dbReference type="ARBA" id="ARBA00023136"/>
    </source>
</evidence>
<evidence type="ECO:0000256" key="11">
    <source>
        <dbReference type="ARBA" id="ARBA00022848"/>
    </source>
</evidence>
<evidence type="ECO:0000256" key="8">
    <source>
        <dbReference type="ARBA" id="ARBA00022723"/>
    </source>
</evidence>
<dbReference type="GO" id="GO:0005743">
    <property type="term" value="C:mitochondrial inner membrane"/>
    <property type="evidence" value="ECO:0007669"/>
    <property type="project" value="UniProtKB-SubCell"/>
</dbReference>
<dbReference type="GO" id="GO:0006629">
    <property type="term" value="P:lipid metabolic process"/>
    <property type="evidence" value="ECO:0007669"/>
    <property type="project" value="UniProtKB-KW"/>
</dbReference>
<evidence type="ECO:0000256" key="19">
    <source>
        <dbReference type="ARBA" id="ARBA00049206"/>
    </source>
</evidence>
<keyword evidence="17" id="KW-0496">Mitochondrion</keyword>
<comment type="cofactor">
    <cofactor evidence="1 27">
        <name>heme</name>
        <dbReference type="ChEBI" id="CHEBI:30413"/>
    </cofactor>
</comment>
<gene>
    <name evidence="28" type="ORF">Pcinc_035404</name>
</gene>
<dbReference type="GO" id="GO:0006082">
    <property type="term" value="P:organic acid metabolic process"/>
    <property type="evidence" value="ECO:0007669"/>
    <property type="project" value="TreeGrafter"/>
</dbReference>
<keyword evidence="7" id="KW-0812">Transmembrane</keyword>
<evidence type="ECO:0000256" key="24">
    <source>
        <dbReference type="ARBA" id="ARBA00066560"/>
    </source>
</evidence>
<dbReference type="PANTHER" id="PTHR24300:SF376">
    <property type="entry name" value="CYTOCHROME P450 15A1"/>
    <property type="match status" value="1"/>
</dbReference>
<evidence type="ECO:0000256" key="7">
    <source>
        <dbReference type="ARBA" id="ARBA00022692"/>
    </source>
</evidence>
<keyword evidence="12" id="KW-1133">Transmembrane helix</keyword>
<dbReference type="InterPro" id="IPR002401">
    <property type="entry name" value="Cyt_P450_E_grp-I"/>
</dbReference>
<evidence type="ECO:0000256" key="12">
    <source>
        <dbReference type="ARBA" id="ARBA00022989"/>
    </source>
</evidence>
<evidence type="ECO:0000256" key="17">
    <source>
        <dbReference type="ARBA" id="ARBA00023128"/>
    </source>
</evidence>
<evidence type="ECO:0000256" key="16">
    <source>
        <dbReference type="ARBA" id="ARBA00023098"/>
    </source>
</evidence>
<dbReference type="AlphaFoldDB" id="A0AAE1EPF6"/>
<keyword evidence="16" id="KW-0443">Lipid metabolism</keyword>
<evidence type="ECO:0000256" key="1">
    <source>
        <dbReference type="ARBA" id="ARBA00001971"/>
    </source>
</evidence>
<keyword evidence="8 27" id="KW-0479">Metal-binding</keyword>
<evidence type="ECO:0000313" key="28">
    <source>
        <dbReference type="EMBL" id="KAK3858405.1"/>
    </source>
</evidence>
<comment type="catalytic activity">
    <reaction evidence="20">
        <text>(5Z,8Z,11Z,14Z)-eicosatetraenoate + reduced [NADPH--hemoprotein reductase] + O2 = 20-hydroxy-(5Z,8Z,11Z,14Z)-eicosatetraenoate + oxidized [NADPH--hemoprotein reductase] + H2O + H(+)</text>
        <dbReference type="Rhea" id="RHEA:39755"/>
        <dbReference type="Rhea" id="RHEA-COMP:11964"/>
        <dbReference type="Rhea" id="RHEA-COMP:11965"/>
        <dbReference type="ChEBI" id="CHEBI:15377"/>
        <dbReference type="ChEBI" id="CHEBI:15378"/>
        <dbReference type="ChEBI" id="CHEBI:15379"/>
        <dbReference type="ChEBI" id="CHEBI:32395"/>
        <dbReference type="ChEBI" id="CHEBI:57618"/>
        <dbReference type="ChEBI" id="CHEBI:58210"/>
        <dbReference type="ChEBI" id="CHEBI:76624"/>
    </reaction>
    <physiologicalReaction direction="left-to-right" evidence="20">
        <dbReference type="Rhea" id="RHEA:39756"/>
    </physiologicalReaction>
</comment>
<keyword evidence="15" id="KW-0503">Monooxygenase</keyword>
<dbReference type="Pfam" id="PF00067">
    <property type="entry name" value="p450"/>
    <property type="match status" value="2"/>
</dbReference>
<dbReference type="GO" id="GO:0005789">
    <property type="term" value="C:endoplasmic reticulum membrane"/>
    <property type="evidence" value="ECO:0007669"/>
    <property type="project" value="UniProtKB-SubCell"/>
</dbReference>
<evidence type="ECO:0000256" key="3">
    <source>
        <dbReference type="ARBA" id="ARBA00004448"/>
    </source>
</evidence>
<dbReference type="InterPro" id="IPR050182">
    <property type="entry name" value="Cytochrome_P450_fam2"/>
</dbReference>
<comment type="caution">
    <text evidence="28">The sequence shown here is derived from an EMBL/GenBank/DDBJ whole genome shotgun (WGS) entry which is preliminary data.</text>
</comment>
<evidence type="ECO:0000256" key="21">
    <source>
        <dbReference type="ARBA" id="ARBA00052159"/>
    </source>
</evidence>
<dbReference type="FunFam" id="1.10.630.10:FF:000017">
    <property type="entry name" value="cytochrome P450 2U1 isoform X1"/>
    <property type="match status" value="2"/>
</dbReference>
<comment type="subcellular location">
    <subcellularLocation>
        <location evidence="4">Endoplasmic reticulum membrane</location>
        <topology evidence="4">Multi-pass membrane protein</topology>
    </subcellularLocation>
    <subcellularLocation>
        <location evidence="2">Microsome membrane</location>
        <topology evidence="2">Multi-pass membrane protein</topology>
    </subcellularLocation>
    <subcellularLocation>
        <location evidence="3">Mitochondrion inner membrane</location>
        <topology evidence="3">Multi-pass membrane protein</topology>
    </subcellularLocation>
</comment>
<keyword evidence="9" id="KW-0999">Mitochondrion inner membrane</keyword>
<dbReference type="PRINTS" id="PR00463">
    <property type="entry name" value="EP450I"/>
</dbReference>
<keyword evidence="10" id="KW-0256">Endoplasmic reticulum</keyword>
<dbReference type="Proteomes" id="UP001286313">
    <property type="component" value="Unassembled WGS sequence"/>
</dbReference>
<evidence type="ECO:0000256" key="15">
    <source>
        <dbReference type="ARBA" id="ARBA00023033"/>
    </source>
</evidence>
<dbReference type="Gene3D" id="1.10.630.10">
    <property type="entry name" value="Cytochrome P450"/>
    <property type="match status" value="2"/>
</dbReference>
<keyword evidence="11" id="KW-0492">Microsome</keyword>
<comment type="similarity">
    <text evidence="5">Belongs to the cytochrome P450 family.</text>
</comment>
<accession>A0AAE1EPF6</accession>
<evidence type="ECO:0000256" key="20">
    <source>
        <dbReference type="ARBA" id="ARBA00051320"/>
    </source>
</evidence>
<evidence type="ECO:0000256" key="6">
    <source>
        <dbReference type="ARBA" id="ARBA00022617"/>
    </source>
</evidence>
<dbReference type="PANTHER" id="PTHR24300">
    <property type="entry name" value="CYTOCHROME P450 508A4-RELATED"/>
    <property type="match status" value="1"/>
</dbReference>
<dbReference type="GO" id="GO:0102033">
    <property type="term" value="F:long-chain fatty acid omega-hydroxylase activity"/>
    <property type="evidence" value="ECO:0007669"/>
    <property type="project" value="UniProtKB-EC"/>
</dbReference>
<comment type="catalytic activity">
    <reaction evidence="19">
        <text>(5Z,8Z,11Z,14Z)-eicosatetraenoate + reduced [NADPH--hemoprotein reductase] + O2 = 19-hydroxy-(5Z,8Z,11Z,14Z)-eicosatetraenoate + oxidized [NADPH--hemoprotein reductase] + H2O + H(+)</text>
        <dbReference type="Rhea" id="RHEA:39759"/>
        <dbReference type="Rhea" id="RHEA-COMP:11964"/>
        <dbReference type="Rhea" id="RHEA-COMP:11965"/>
        <dbReference type="ChEBI" id="CHEBI:15377"/>
        <dbReference type="ChEBI" id="CHEBI:15378"/>
        <dbReference type="ChEBI" id="CHEBI:15379"/>
        <dbReference type="ChEBI" id="CHEBI:32395"/>
        <dbReference type="ChEBI" id="CHEBI:57618"/>
        <dbReference type="ChEBI" id="CHEBI:58210"/>
        <dbReference type="ChEBI" id="CHEBI:76627"/>
    </reaction>
    <physiologicalReaction direction="left-to-right" evidence="19">
        <dbReference type="Rhea" id="RHEA:39760"/>
    </physiologicalReaction>
</comment>
<dbReference type="GO" id="GO:0006805">
    <property type="term" value="P:xenobiotic metabolic process"/>
    <property type="evidence" value="ECO:0007669"/>
    <property type="project" value="TreeGrafter"/>
</dbReference>
<protein>
    <recommendedName>
        <fullName evidence="25">Cytochrome P450 2U1</fullName>
        <ecNumber evidence="24">1.14.14.80</ecNumber>
    </recommendedName>
    <alternativeName>
        <fullName evidence="26">Long-chain fatty acid omega-monooxygenase</fullName>
    </alternativeName>
</protein>
<reference evidence="28" key="1">
    <citation type="submission" date="2023-10" db="EMBL/GenBank/DDBJ databases">
        <title>Genome assemblies of two species of porcelain crab, Petrolisthes cinctipes and Petrolisthes manimaculis (Anomura: Porcellanidae).</title>
        <authorList>
            <person name="Angst P."/>
        </authorList>
    </citation>
    <scope>NUCLEOTIDE SEQUENCE</scope>
    <source>
        <strain evidence="28">PB745_01</strain>
        <tissue evidence="28">Gill</tissue>
    </source>
</reference>
<feature type="binding site" description="axial binding residue" evidence="27">
    <location>
        <position position="475"/>
    </location>
    <ligand>
        <name>heme</name>
        <dbReference type="ChEBI" id="CHEBI:30413"/>
    </ligand>
    <ligandPart>
        <name>Fe</name>
        <dbReference type="ChEBI" id="CHEBI:18248"/>
    </ligandPart>
</feature>
<evidence type="ECO:0000256" key="22">
    <source>
        <dbReference type="ARBA" id="ARBA00052378"/>
    </source>
</evidence>
<organism evidence="28 29">
    <name type="scientific">Petrolisthes cinctipes</name>
    <name type="common">Flat porcelain crab</name>
    <dbReference type="NCBI Taxonomy" id="88211"/>
    <lineage>
        <taxon>Eukaryota</taxon>
        <taxon>Metazoa</taxon>
        <taxon>Ecdysozoa</taxon>
        <taxon>Arthropoda</taxon>
        <taxon>Crustacea</taxon>
        <taxon>Multicrustacea</taxon>
        <taxon>Malacostraca</taxon>
        <taxon>Eumalacostraca</taxon>
        <taxon>Eucarida</taxon>
        <taxon>Decapoda</taxon>
        <taxon>Pleocyemata</taxon>
        <taxon>Anomura</taxon>
        <taxon>Galatheoidea</taxon>
        <taxon>Porcellanidae</taxon>
        <taxon>Petrolisthes</taxon>
    </lineage>
</organism>
<comment type="function">
    <text evidence="23">A cytochrome P450 monooxygenase involved in the metabolism of arachidonic acid and its conjugates. Mechanistically, uses molecular oxygen inserting one oxygen atom into a substrate, and reducing the second into a water molecule, with two electrons provided by NADPH via cytochrome P450 reductase (CPR; NADPH-ferrihemoprotein reductase). Acts as an omega and omega-1 hydroxylase for arachidonic acid and possibly for other long chain fatty acids. May modulate the arachidonic acid signaling pathway and play a role in other fatty acid signaling processes. May down-regulate the biological activities of N-arachidonoyl-serotonin, an endocannabinoid that has anti-nociceptive effects through inhibition of fatty acid amide hydrolase FAAH, TRPV1 receptor and T-type calcium channels. Catalyzes C-2 oxidation of the indole ring of N-arachidonoyl-serotonin forming a less active product 2-oxo-N-arachidonoyl-serotonin.</text>
</comment>
<proteinExistence type="inferred from homology"/>
<dbReference type="GO" id="GO:0020037">
    <property type="term" value="F:heme binding"/>
    <property type="evidence" value="ECO:0007669"/>
    <property type="project" value="InterPro"/>
</dbReference>
<evidence type="ECO:0000256" key="25">
    <source>
        <dbReference type="ARBA" id="ARBA00067282"/>
    </source>
</evidence>
<dbReference type="InterPro" id="IPR036396">
    <property type="entry name" value="Cyt_P450_sf"/>
</dbReference>
<evidence type="ECO:0000256" key="23">
    <source>
        <dbReference type="ARBA" id="ARBA00058812"/>
    </source>
</evidence>
<evidence type="ECO:0000256" key="13">
    <source>
        <dbReference type="ARBA" id="ARBA00023002"/>
    </source>
</evidence>
<evidence type="ECO:0000256" key="2">
    <source>
        <dbReference type="ARBA" id="ARBA00004154"/>
    </source>
</evidence>
<dbReference type="GO" id="GO:0005506">
    <property type="term" value="F:iron ion binding"/>
    <property type="evidence" value="ECO:0007669"/>
    <property type="project" value="InterPro"/>
</dbReference>
<comment type="catalytic activity">
    <reaction evidence="21">
        <text>N-[(5Z,8Z,11Z,14Z)-eicosatetraenoyl]-serotonin + reduced [NADPH--hemoprotein reductase] + O2 = 2-oxo-N-[(5Z,8Z,11Z,14Z)-eicosatetraenoyl]-serotonin + oxidized [NADPH--hemoprotein reductase] + H2O + H(+)</text>
        <dbReference type="Rhea" id="RHEA:50296"/>
        <dbReference type="Rhea" id="RHEA-COMP:11964"/>
        <dbReference type="Rhea" id="RHEA-COMP:11965"/>
        <dbReference type="ChEBI" id="CHEBI:15377"/>
        <dbReference type="ChEBI" id="CHEBI:15378"/>
        <dbReference type="ChEBI" id="CHEBI:15379"/>
        <dbReference type="ChEBI" id="CHEBI:57618"/>
        <dbReference type="ChEBI" id="CHEBI:58210"/>
        <dbReference type="ChEBI" id="CHEBI:132255"/>
        <dbReference type="ChEBI" id="CHEBI:132256"/>
    </reaction>
    <physiologicalReaction direction="left-to-right" evidence="21">
        <dbReference type="Rhea" id="RHEA:50297"/>
    </physiologicalReaction>
</comment>
<dbReference type="PROSITE" id="PS00086">
    <property type="entry name" value="CYTOCHROME_P450"/>
    <property type="match status" value="2"/>
</dbReference>
<keyword evidence="18" id="KW-0472">Membrane</keyword>
<dbReference type="InterPro" id="IPR017972">
    <property type="entry name" value="Cyt_P450_CS"/>
</dbReference>
<dbReference type="PRINTS" id="PR00385">
    <property type="entry name" value="P450"/>
</dbReference>
<keyword evidence="13" id="KW-0560">Oxidoreductase</keyword>
<keyword evidence="29" id="KW-1185">Reference proteome</keyword>
<name>A0AAE1EPF6_PETCI</name>
<evidence type="ECO:0000256" key="5">
    <source>
        <dbReference type="ARBA" id="ARBA00010617"/>
    </source>
</evidence>
<dbReference type="SUPFAM" id="SSF48264">
    <property type="entry name" value="Cytochrome P450"/>
    <property type="match status" value="2"/>
</dbReference>
<evidence type="ECO:0000256" key="14">
    <source>
        <dbReference type="ARBA" id="ARBA00023004"/>
    </source>
</evidence>
<evidence type="ECO:0000256" key="27">
    <source>
        <dbReference type="PIRSR" id="PIRSR602401-1"/>
    </source>
</evidence>
<dbReference type="EMBL" id="JAWQEG010005319">
    <property type="protein sequence ID" value="KAK3858405.1"/>
    <property type="molecule type" value="Genomic_DNA"/>
</dbReference>
<sequence length="1023" mass="117009">MKVPPSLNEATFIVAEYKAQILRVPELPLPFSTVKVLEQRMWVEALLLVLLFLLLKKVWSKPDGLPPGRWGLPYIGSIPFFSKLTLYEHLKDLQKKHGDIYTWRMGTEVIVFIHDYKLTKEILNRPEVSDRPDWIFFTLGDKPPLGIGSTNGELWHNNRRFSLRQLRDLGMGKSKLVAAVHNQATILVEELKKQSGQPAPVPHAVNVAVINIIWQMVASIQFEVTDPKMIEFQDLMTNFNKVTDRAYFHDLFSWLPQILPSALSDRLFKLDHVRNLLSMLSVYFKKVIDEHRATLDMDNPRDLIDNYLIDLEGDEKLPVEMQNEKNLVWIILDLFFAGSQTTADTLRFTFYYLANNPRVQSKLHAELDEVLGGALATLEDKARLPYTDGVINEALRMSSLTPIGIHHLVRTDIQLAGYTIPKGTVINNVTQSIHTDTRYWKDPHQFLPERWLDDKGCFSTKKEGFLPFSVGKRQCVGEGLARMELMIFLAAVMANFTITPPPGKTIDSSPDPILRVPELPLPFSTVKVLEQRMWVEALLLVLLFLLLKKVWSKPDGLPPGRWGLPYIGSIPFFSKLTLYEHLKDLQKKHGDIYTWRMGTEVIVFIHDYKLTKEILNRPEVSDRPDWIFFTLGDKPPLGIASTNGEIWHNNRRFSIRQLRDLGMGKSKLVAALHKQATILVEELKKQSGQPAPVPHAVNVAVINIIWQMVASIQFEVTDPKMIEFQDLMTNFNKVTDRAYFHDLFSWLPQILPSALSDRLFKLDHVRNLLSMLSVYFKKVIDEHRATLDMDNPRDLIDNYLIDLEGDEKLPVEMQNEKNLVWIILDLFFAGSQTTADTLRFTFYYLANNPRVQSKLHAELDEVLGGALATLEDKARLPYTDGVINEALRMSSLTPIGIHHLVRTDIQLAGYTIPKGTVINNVTQSIHTDTRYWKDPHQFLPERWLDDKGCFSTKKEGFLPFSVGKRQCVGEGLARMELMIFLAAVMANFTITPPPGKTIDSSPDPVSPTFHITRVQDIVFTMRK</sequence>